<feature type="compositionally biased region" description="Basic residues" evidence="1">
    <location>
        <begin position="220"/>
        <end position="229"/>
    </location>
</feature>
<proteinExistence type="predicted"/>
<reference evidence="3" key="1">
    <citation type="submission" date="2017-01" db="EMBL/GenBank/DDBJ databases">
        <title>Comparative genomics of anhydrobiosis in the tardigrade Hypsibius dujardini.</title>
        <authorList>
            <person name="Yoshida Y."/>
            <person name="Koutsovoulos G."/>
            <person name="Laetsch D."/>
            <person name="Stevens L."/>
            <person name="Kumar S."/>
            <person name="Horikawa D."/>
            <person name="Ishino K."/>
            <person name="Komine S."/>
            <person name="Tomita M."/>
            <person name="Blaxter M."/>
            <person name="Arakawa K."/>
        </authorList>
    </citation>
    <scope>NUCLEOTIDE SEQUENCE [LARGE SCALE GENOMIC DNA]</scope>
    <source>
        <strain evidence="3">Z151</strain>
    </source>
</reference>
<dbReference type="EMBL" id="MTYJ01000003">
    <property type="protein sequence ID" value="OQV25404.1"/>
    <property type="molecule type" value="Genomic_DNA"/>
</dbReference>
<accession>A0A1W0XD46</accession>
<evidence type="ECO:0000313" key="3">
    <source>
        <dbReference type="Proteomes" id="UP000192578"/>
    </source>
</evidence>
<dbReference type="Proteomes" id="UP000192578">
    <property type="component" value="Unassembled WGS sequence"/>
</dbReference>
<sequence>MVACVLVGEEERQLTISSRIDMAPSSSSSTNAPSSSPRKPGTTIISPSNEFDHADALSLVESARAAGLNLPENANFIFLPPAVASGKGAATQREAIPLPKPLDNDTPPVRLRERRRPPTSTKKFVTTALPAARGVCRKLDLRRVLLLQPAAIRRLEPPTTLPAKGRLPSAKSRNFKLRRFSESERPELGVGSDELTWEPRTNFSSDNEAWLAFKAEQKKRSASRSRAGKRTPGDKEASMETTDTMDDDDDSVNGTGKVPARAVAGTPVASTSQPVEKGTTVVDKKAAVQGLVSEGLLDKLHNGDSTTVDQPSSSGTTRRSAALPKPIQQNGLKKDLSTPEDTVQVSKPADALSSRQSRSAAPTPTMAVNRAAISPSIRPPLRHIAPLPRPGETVVRVRQINHGNISVYLPNSAAGPSSEMSFDVTTPILTTSIPIPATAPALVLERRPTLSELIQRSAVQRDKPEETIRPKANKLQTSDSAASLRDAIRPRTAVEITRAPPTQSPEIQVPKSVLRNNRLSAGLASLSVTALPAISPNGISSCSPRGSYTFSIPTTSQPAAGSPTGTLEIRQLPLASPLQRYLPRPSQPPAAAAVNGVNGLATQMLPRSPLLLSARQALAPPQLQLRRKLTREVATNTSLQLIKAKDVVAHAGTGRSGLDAGALVVNISGFKPRTVAVTCLDDIAFLVTYANRDPEFVDYQECIRKIPHEVATFLFLNKINAIEVPPLRIVP</sequence>
<feature type="compositionally biased region" description="Low complexity" evidence="1">
    <location>
        <begin position="24"/>
        <end position="37"/>
    </location>
</feature>
<keyword evidence="3" id="KW-1185">Reference proteome</keyword>
<protein>
    <submittedName>
        <fullName evidence="2">Uncharacterized protein</fullName>
    </submittedName>
</protein>
<feature type="region of interest" description="Disordered" evidence="1">
    <location>
        <begin position="158"/>
        <end position="201"/>
    </location>
</feature>
<feature type="region of interest" description="Disordered" evidence="1">
    <location>
        <begin position="298"/>
        <end position="374"/>
    </location>
</feature>
<organism evidence="2 3">
    <name type="scientific">Hypsibius exemplaris</name>
    <name type="common">Freshwater tardigrade</name>
    <dbReference type="NCBI Taxonomy" id="2072580"/>
    <lineage>
        <taxon>Eukaryota</taxon>
        <taxon>Metazoa</taxon>
        <taxon>Ecdysozoa</taxon>
        <taxon>Tardigrada</taxon>
        <taxon>Eutardigrada</taxon>
        <taxon>Parachela</taxon>
        <taxon>Hypsibioidea</taxon>
        <taxon>Hypsibiidae</taxon>
        <taxon>Hypsibius</taxon>
    </lineage>
</organism>
<name>A0A1W0XD46_HYPEX</name>
<comment type="caution">
    <text evidence="2">The sequence shown here is derived from an EMBL/GenBank/DDBJ whole genome shotgun (WGS) entry which is preliminary data.</text>
</comment>
<dbReference type="OrthoDB" id="10072321at2759"/>
<feature type="compositionally biased region" description="Polar residues" evidence="1">
    <location>
        <begin position="303"/>
        <end position="319"/>
    </location>
</feature>
<feature type="compositionally biased region" description="Polar residues" evidence="1">
    <location>
        <begin position="353"/>
        <end position="362"/>
    </location>
</feature>
<dbReference type="AlphaFoldDB" id="A0A1W0XD46"/>
<gene>
    <name evidence="2" type="ORF">BV898_01082</name>
</gene>
<evidence type="ECO:0000256" key="1">
    <source>
        <dbReference type="SAM" id="MobiDB-lite"/>
    </source>
</evidence>
<evidence type="ECO:0000313" key="2">
    <source>
        <dbReference type="EMBL" id="OQV25404.1"/>
    </source>
</evidence>
<feature type="region of interest" description="Disordered" evidence="1">
    <location>
        <begin position="90"/>
        <end position="121"/>
    </location>
</feature>
<feature type="region of interest" description="Disordered" evidence="1">
    <location>
        <begin position="17"/>
        <end position="48"/>
    </location>
</feature>
<feature type="region of interest" description="Disordered" evidence="1">
    <location>
        <begin position="215"/>
        <end position="279"/>
    </location>
</feature>